<dbReference type="InterPro" id="IPR018076">
    <property type="entry name" value="T2SS_GspF_dom"/>
</dbReference>
<dbReference type="Pfam" id="PF00482">
    <property type="entry name" value="T2SSF"/>
    <property type="match status" value="1"/>
</dbReference>
<dbReference type="Proteomes" id="UP000549457">
    <property type="component" value="Unassembled WGS sequence"/>
</dbReference>
<evidence type="ECO:0000259" key="7">
    <source>
        <dbReference type="Pfam" id="PF00482"/>
    </source>
</evidence>
<dbReference type="RefSeq" id="WP_184152482.1">
    <property type="nucleotide sequence ID" value="NZ_JACHFM010000003.1"/>
</dbReference>
<keyword evidence="3 6" id="KW-0812">Transmembrane</keyword>
<evidence type="ECO:0000256" key="3">
    <source>
        <dbReference type="ARBA" id="ARBA00022692"/>
    </source>
</evidence>
<evidence type="ECO:0000256" key="2">
    <source>
        <dbReference type="ARBA" id="ARBA00022475"/>
    </source>
</evidence>
<evidence type="ECO:0000256" key="4">
    <source>
        <dbReference type="ARBA" id="ARBA00022989"/>
    </source>
</evidence>
<keyword evidence="5 6" id="KW-0472">Membrane</keyword>
<evidence type="ECO:0000313" key="9">
    <source>
        <dbReference type="Proteomes" id="UP000549457"/>
    </source>
</evidence>
<dbReference type="PANTHER" id="PTHR35007:SF2">
    <property type="entry name" value="PILUS ASSEMBLE PROTEIN"/>
    <property type="match status" value="1"/>
</dbReference>
<protein>
    <submittedName>
        <fullName evidence="8">Tight adherence protein C</fullName>
    </submittedName>
</protein>
<dbReference type="AlphaFoldDB" id="A0A840SWM4"/>
<proteinExistence type="predicted"/>
<evidence type="ECO:0000256" key="5">
    <source>
        <dbReference type="ARBA" id="ARBA00023136"/>
    </source>
</evidence>
<feature type="domain" description="Type II secretion system protein GspF" evidence="7">
    <location>
        <begin position="173"/>
        <end position="301"/>
    </location>
</feature>
<keyword evidence="2" id="KW-1003">Cell membrane</keyword>
<keyword evidence="4 6" id="KW-1133">Transmembrane helix</keyword>
<comment type="subcellular location">
    <subcellularLocation>
        <location evidence="1">Cell membrane</location>
        <topology evidence="1">Multi-pass membrane protein</topology>
    </subcellularLocation>
</comment>
<organism evidence="8 9">
    <name type="scientific">Amaricoccus macauensis</name>
    <dbReference type="NCBI Taxonomy" id="57001"/>
    <lineage>
        <taxon>Bacteria</taxon>
        <taxon>Pseudomonadati</taxon>
        <taxon>Pseudomonadota</taxon>
        <taxon>Alphaproteobacteria</taxon>
        <taxon>Rhodobacterales</taxon>
        <taxon>Paracoccaceae</taxon>
        <taxon>Amaricoccus</taxon>
    </lineage>
</organism>
<keyword evidence="9" id="KW-1185">Reference proteome</keyword>
<evidence type="ECO:0000256" key="6">
    <source>
        <dbReference type="SAM" id="Phobius"/>
    </source>
</evidence>
<reference evidence="8 9" key="1">
    <citation type="submission" date="2020-08" db="EMBL/GenBank/DDBJ databases">
        <title>Genomic Encyclopedia of Type Strains, Phase IV (KMG-IV): sequencing the most valuable type-strain genomes for metagenomic binning, comparative biology and taxonomic classification.</title>
        <authorList>
            <person name="Goeker M."/>
        </authorList>
    </citation>
    <scope>NUCLEOTIDE SEQUENCE [LARGE SCALE GENOMIC DNA]</scope>
    <source>
        <strain evidence="8 9">DSM 101730</strain>
    </source>
</reference>
<dbReference type="EMBL" id="JACHFM010000003">
    <property type="protein sequence ID" value="MBB5223541.1"/>
    <property type="molecule type" value="Genomic_DNA"/>
</dbReference>
<accession>A0A840SWM4</accession>
<feature type="transmembrane region" description="Helical" evidence="6">
    <location>
        <begin position="6"/>
        <end position="28"/>
    </location>
</feature>
<evidence type="ECO:0000313" key="8">
    <source>
        <dbReference type="EMBL" id="MBB5223541.1"/>
    </source>
</evidence>
<comment type="caution">
    <text evidence="8">The sequence shown here is derived from an EMBL/GenBank/DDBJ whole genome shotgun (WGS) entry which is preliminary data.</text>
</comment>
<dbReference type="PANTHER" id="PTHR35007">
    <property type="entry name" value="INTEGRAL MEMBRANE PROTEIN-RELATED"/>
    <property type="match status" value="1"/>
</dbReference>
<evidence type="ECO:0000256" key="1">
    <source>
        <dbReference type="ARBA" id="ARBA00004651"/>
    </source>
</evidence>
<feature type="transmembrane region" description="Helical" evidence="6">
    <location>
        <begin position="288"/>
        <end position="309"/>
    </location>
</feature>
<gene>
    <name evidence="8" type="ORF">HNP73_003488</name>
</gene>
<dbReference type="GO" id="GO:0005886">
    <property type="term" value="C:plasma membrane"/>
    <property type="evidence" value="ECO:0007669"/>
    <property type="project" value="UniProtKB-SubCell"/>
</dbReference>
<feature type="transmembrane region" description="Helical" evidence="6">
    <location>
        <begin position="100"/>
        <end position="123"/>
    </location>
</feature>
<sequence>MPAPIVVLGLCIALAASLLAIGATHWLYERRARLARLRATTNRHGRAPRGTGKAANGQIQRGALALMRASTGRLSILKGRQVAEIRALLVSSGYRSRDAVVVYTFFKVVAPLVFLTGAALWVYGVGTLGKGALIDAAAVMAAGLAGSKLPDLVVRNARAKRLTAIRKALPDTLDMLVICAEAGLASDAALKRVVAETTRKSSVLGEELQQTALELSFMPERRQALENLAERAPVPSVNAFVTTLIQAERYGTPLARAYKVLSQEQRTERMLKAEEKAGRLPATMTVPMMLFILPALFIVLIGPAVIGIMDSFISR</sequence>
<name>A0A840SWM4_9RHOB</name>